<proteinExistence type="predicted"/>
<dbReference type="AlphaFoldDB" id="R1F1Z0"/>
<gene>
    <name evidence="1" type="ORF">G113_16843</name>
</gene>
<accession>R1F1Z0</accession>
<reference evidence="1 2" key="1">
    <citation type="journal article" date="2013" name="Genome Announc.">
        <title>Draft Genome Sequence of Aeromonas molluscorum Strain 848TT, Isolated from Bivalve Molluscs.</title>
        <authorList>
            <person name="Spataro N."/>
            <person name="Farfan M."/>
            <person name="Albarral V."/>
            <person name="Sanglas A."/>
            <person name="Loren J.G."/>
            <person name="Fuste M.C."/>
            <person name="Bosch E."/>
        </authorList>
    </citation>
    <scope>NUCLEOTIDE SEQUENCE [LARGE SCALE GENOMIC DNA]</scope>
    <source>
        <strain evidence="1 2">848</strain>
    </source>
</reference>
<dbReference type="EMBL" id="AQGQ01000149">
    <property type="protein sequence ID" value="EOD53953.1"/>
    <property type="molecule type" value="Genomic_DNA"/>
</dbReference>
<sequence>MMKSPSSWLFIGLTCVLIWRLLPGGADEMDSAQRAWQQGRFSQAVDIWQAKAEAGEPRAQALMGWSHELGQGSALDLAEAIRLYRQAAEGGDALGQYRLGEVYLRGHGVAQDLAMAFHWMDSAARNGDVPAMLKLGILHLMGVNGQVDMVQAKEWLFQAARRGNKLALRVLEELALAEEGKSQFDFNWQPLLIGAS</sequence>
<dbReference type="SUPFAM" id="SSF81901">
    <property type="entry name" value="HCP-like"/>
    <property type="match status" value="1"/>
</dbReference>
<dbReference type="Gene3D" id="1.25.40.10">
    <property type="entry name" value="Tetratricopeptide repeat domain"/>
    <property type="match status" value="1"/>
</dbReference>
<dbReference type="Pfam" id="PF08238">
    <property type="entry name" value="Sel1"/>
    <property type="match status" value="3"/>
</dbReference>
<dbReference type="PATRIC" id="fig|1268236.3.peg.3296"/>
<dbReference type="OrthoDB" id="8561742at2"/>
<organism evidence="1 2">
    <name type="scientific">Aeromonas molluscorum 848</name>
    <dbReference type="NCBI Taxonomy" id="1268236"/>
    <lineage>
        <taxon>Bacteria</taxon>
        <taxon>Pseudomonadati</taxon>
        <taxon>Pseudomonadota</taxon>
        <taxon>Gammaproteobacteria</taxon>
        <taxon>Aeromonadales</taxon>
        <taxon>Aeromonadaceae</taxon>
        <taxon>Aeromonas</taxon>
    </lineage>
</organism>
<comment type="caution">
    <text evidence="1">The sequence shown here is derived from an EMBL/GenBank/DDBJ whole genome shotgun (WGS) entry which is preliminary data.</text>
</comment>
<dbReference type="Proteomes" id="UP000013526">
    <property type="component" value="Unassembled WGS sequence"/>
</dbReference>
<dbReference type="RefSeq" id="WP_005907193.1">
    <property type="nucleotide sequence ID" value="NZ_AQGQ01000149.1"/>
</dbReference>
<dbReference type="PANTHER" id="PTHR45011:SF1">
    <property type="entry name" value="DAP3-BINDING CELL DEATH ENHANCER 1"/>
    <property type="match status" value="1"/>
</dbReference>
<dbReference type="SMART" id="SM00671">
    <property type="entry name" value="SEL1"/>
    <property type="match status" value="3"/>
</dbReference>
<protein>
    <recommendedName>
        <fullName evidence="3">Sel1 repeat family protein</fullName>
    </recommendedName>
</protein>
<dbReference type="InterPro" id="IPR011990">
    <property type="entry name" value="TPR-like_helical_dom_sf"/>
</dbReference>
<dbReference type="InterPro" id="IPR052748">
    <property type="entry name" value="ISR_Activator"/>
</dbReference>
<keyword evidence="2" id="KW-1185">Reference proteome</keyword>
<dbReference type="PANTHER" id="PTHR45011">
    <property type="entry name" value="DAP3-BINDING CELL DEATH ENHANCER 1"/>
    <property type="match status" value="1"/>
</dbReference>
<dbReference type="InterPro" id="IPR006597">
    <property type="entry name" value="Sel1-like"/>
</dbReference>
<name>R1F1Z0_9GAMM</name>
<evidence type="ECO:0008006" key="3">
    <source>
        <dbReference type="Google" id="ProtNLM"/>
    </source>
</evidence>
<evidence type="ECO:0000313" key="1">
    <source>
        <dbReference type="EMBL" id="EOD53953.1"/>
    </source>
</evidence>
<evidence type="ECO:0000313" key="2">
    <source>
        <dbReference type="Proteomes" id="UP000013526"/>
    </source>
</evidence>